<sequence>MQAPQTAGDLEQFLCAVNRMRHSRIHTHHGSPLRHTGSGGADRGLEKKVKLSRVRLEDVSWGADEVAGVEAVRDALLKPAPLAPPSPTADLCLYPDTSNDYWGAVTQFLTRGAQAAAGGATPPPACVPQRPFLPVQLSNGPPSKKRHLQSSRLCVDWSTTYCRNLV</sequence>
<comment type="caution">
    <text evidence="2">The sequence shown here is derived from an EMBL/GenBank/DDBJ whole genome shotgun (WGS) entry which is preliminary data.</text>
</comment>
<dbReference type="EMBL" id="BSXT01000687">
    <property type="protein sequence ID" value="GMF32429.1"/>
    <property type="molecule type" value="Genomic_DNA"/>
</dbReference>
<proteinExistence type="predicted"/>
<gene>
    <name evidence="2" type="ORF">Pfra01_000772100</name>
</gene>
<evidence type="ECO:0000256" key="1">
    <source>
        <dbReference type="SAM" id="MobiDB-lite"/>
    </source>
</evidence>
<evidence type="ECO:0000313" key="3">
    <source>
        <dbReference type="Proteomes" id="UP001165121"/>
    </source>
</evidence>
<organism evidence="2 3">
    <name type="scientific">Phytophthora fragariaefolia</name>
    <dbReference type="NCBI Taxonomy" id="1490495"/>
    <lineage>
        <taxon>Eukaryota</taxon>
        <taxon>Sar</taxon>
        <taxon>Stramenopiles</taxon>
        <taxon>Oomycota</taxon>
        <taxon>Peronosporomycetes</taxon>
        <taxon>Peronosporales</taxon>
        <taxon>Peronosporaceae</taxon>
        <taxon>Phytophthora</taxon>
    </lineage>
</organism>
<feature type="region of interest" description="Disordered" evidence="1">
    <location>
        <begin position="25"/>
        <end position="45"/>
    </location>
</feature>
<reference evidence="2" key="1">
    <citation type="submission" date="2023-04" db="EMBL/GenBank/DDBJ databases">
        <title>Phytophthora fragariaefolia NBRC 109709.</title>
        <authorList>
            <person name="Ichikawa N."/>
            <person name="Sato H."/>
            <person name="Tonouchi N."/>
        </authorList>
    </citation>
    <scope>NUCLEOTIDE SEQUENCE</scope>
    <source>
        <strain evidence="2">NBRC 109709</strain>
    </source>
</reference>
<name>A0A9W6X6D4_9STRA</name>
<dbReference type="Proteomes" id="UP001165121">
    <property type="component" value="Unassembled WGS sequence"/>
</dbReference>
<evidence type="ECO:0000313" key="2">
    <source>
        <dbReference type="EMBL" id="GMF32429.1"/>
    </source>
</evidence>
<accession>A0A9W6X6D4</accession>
<protein>
    <submittedName>
        <fullName evidence="2">Unnamed protein product</fullName>
    </submittedName>
</protein>
<dbReference type="AlphaFoldDB" id="A0A9W6X6D4"/>
<keyword evidence="3" id="KW-1185">Reference proteome</keyword>